<feature type="chain" id="PRO_5015356249" evidence="8">
    <location>
        <begin position="28"/>
        <end position="590"/>
    </location>
</feature>
<dbReference type="InterPro" id="IPR053880">
    <property type="entry name" value="GPR180-like_N"/>
</dbReference>
<organism evidence="11 12">
    <name type="scientific">Hondaea fermentalgiana</name>
    <dbReference type="NCBI Taxonomy" id="2315210"/>
    <lineage>
        <taxon>Eukaryota</taxon>
        <taxon>Sar</taxon>
        <taxon>Stramenopiles</taxon>
        <taxon>Bigyra</taxon>
        <taxon>Labyrinthulomycetes</taxon>
        <taxon>Thraustochytrida</taxon>
        <taxon>Thraustochytriidae</taxon>
        <taxon>Hondaea</taxon>
    </lineage>
</organism>
<feature type="region of interest" description="Disordered" evidence="6">
    <location>
        <begin position="517"/>
        <end position="558"/>
    </location>
</feature>
<dbReference type="Proteomes" id="UP000241890">
    <property type="component" value="Unassembled WGS sequence"/>
</dbReference>
<feature type="signal peptide" evidence="8">
    <location>
        <begin position="1"/>
        <end position="27"/>
    </location>
</feature>
<keyword evidence="12" id="KW-1185">Reference proteome</keyword>
<evidence type="ECO:0000256" key="7">
    <source>
        <dbReference type="SAM" id="Phobius"/>
    </source>
</evidence>
<keyword evidence="5" id="KW-0325">Glycoprotein</keyword>
<evidence type="ECO:0000256" key="4">
    <source>
        <dbReference type="ARBA" id="ARBA00023136"/>
    </source>
</evidence>
<comment type="subcellular location">
    <subcellularLocation>
        <location evidence="1">Membrane</location>
        <topology evidence="1">Multi-pass membrane protein</topology>
    </subcellularLocation>
</comment>
<evidence type="ECO:0000256" key="5">
    <source>
        <dbReference type="ARBA" id="ARBA00023180"/>
    </source>
</evidence>
<keyword evidence="8" id="KW-0732">Signal</keyword>
<dbReference type="Pfam" id="PF21892">
    <property type="entry name" value="TMEM145_N"/>
    <property type="match status" value="1"/>
</dbReference>
<feature type="domain" description="GPR180/TMEM145 transmembrane" evidence="9">
    <location>
        <begin position="209"/>
        <end position="424"/>
    </location>
</feature>
<dbReference type="GO" id="GO:0019236">
    <property type="term" value="P:response to pheromone"/>
    <property type="evidence" value="ECO:0007669"/>
    <property type="project" value="InterPro"/>
</dbReference>
<dbReference type="InterPro" id="IPR047831">
    <property type="entry name" value="GPR180/TMEM145"/>
</dbReference>
<reference evidence="11 12" key="1">
    <citation type="submission" date="2017-12" db="EMBL/GenBank/DDBJ databases">
        <title>Sequencing, de novo assembly and annotation of complete genome of a new Thraustochytrid species, strain FCC1311.</title>
        <authorList>
            <person name="Sedici K."/>
            <person name="Godart F."/>
            <person name="Aiese Cigliano R."/>
            <person name="Sanseverino W."/>
            <person name="Barakat M."/>
            <person name="Ortet P."/>
            <person name="Marechal E."/>
            <person name="Cagnac O."/>
            <person name="Amato A."/>
        </authorList>
    </citation>
    <scope>NUCLEOTIDE SEQUENCE [LARGE SCALE GENOMIC DNA]</scope>
</reference>
<keyword evidence="2 7" id="KW-0812">Transmembrane</keyword>
<name>A0A2R5G6R7_9STRA</name>
<feature type="transmembrane region" description="Helical" evidence="7">
    <location>
        <begin position="339"/>
        <end position="362"/>
    </location>
</feature>
<evidence type="ECO:0000256" key="2">
    <source>
        <dbReference type="ARBA" id="ARBA00022692"/>
    </source>
</evidence>
<sequence>MTKASWSHKATVLLALVIASGLRHARAGIVEGSYRGSETWMYLDRFVFNPAKSGGELMGRLHMTLDYPSDTATTPSIMLFYKGGDEDGVQKEFGYWERAYNKGLKCHEKAAIASMNGGTYIPLPGGRNVTTYKDNDGREWSSVTLETYMNTHRSRWIFITVGNCKMTCTTRFCANSLDIKYRLVLTNGDGNDKYFSADKAWFWETSVIFFALYVALAILAWRTRLALLSEHKYHHSVRLLVASIAASFLSLLFQVVLYSQFASTGIDNPRLEGLAVFCGLVAEFLLLLMTILVAKGWTIVRHKISALGRVRIAAYMTLYVVSSAGCWIYYAYFVDPADIIYVYSTVPGAVFVSLRGAAFAWFTYAIGVTLRKYQQKRAFYKKFWVLVGCWILTLPALVLINSLVDIWFRAKVVNLLSILSTFLCQAVLCSMYHPTLCGLNRNFPFHATTFAVLKNKTSKPGESDDAKIHGSNTFDEAHLLRAFELSSQMRHSVSMLQTYTSDLHTFLDDIRLTNKDSSSNGKHDIESGIAVHPQMPTQRKDNLSKPIGNDLKKSASTEGDLERALAAVVAPKSAQKANLEQNPAKIIVVS</sequence>
<dbReference type="AlphaFoldDB" id="A0A2R5G6R7"/>
<feature type="transmembrane region" description="Helical" evidence="7">
    <location>
        <begin position="200"/>
        <end position="219"/>
    </location>
</feature>
<dbReference type="Pfam" id="PF10192">
    <property type="entry name" value="GPR180-TMEM145_TM"/>
    <property type="match status" value="1"/>
</dbReference>
<evidence type="ECO:0000256" key="6">
    <source>
        <dbReference type="SAM" id="MobiDB-lite"/>
    </source>
</evidence>
<keyword evidence="3 7" id="KW-1133">Transmembrane helix</keyword>
<evidence type="ECO:0000313" key="12">
    <source>
        <dbReference type="Proteomes" id="UP000241890"/>
    </source>
</evidence>
<evidence type="ECO:0000313" key="11">
    <source>
        <dbReference type="EMBL" id="GBG25488.1"/>
    </source>
</evidence>
<evidence type="ECO:0000259" key="9">
    <source>
        <dbReference type="Pfam" id="PF10192"/>
    </source>
</evidence>
<evidence type="ECO:0000256" key="8">
    <source>
        <dbReference type="SAM" id="SignalP"/>
    </source>
</evidence>
<dbReference type="InterPro" id="IPR019336">
    <property type="entry name" value="GPR180/TMEM145_TM"/>
</dbReference>
<evidence type="ECO:0000259" key="10">
    <source>
        <dbReference type="Pfam" id="PF21892"/>
    </source>
</evidence>
<dbReference type="GO" id="GO:0016020">
    <property type="term" value="C:membrane"/>
    <property type="evidence" value="ECO:0007669"/>
    <property type="project" value="UniProtKB-SubCell"/>
</dbReference>
<feature type="domain" description="GPR180-like N-terminal" evidence="10">
    <location>
        <begin position="30"/>
        <end position="167"/>
    </location>
</feature>
<dbReference type="GO" id="GO:0007186">
    <property type="term" value="P:G protein-coupled receptor signaling pathway"/>
    <property type="evidence" value="ECO:0007669"/>
    <property type="project" value="InterPro"/>
</dbReference>
<keyword evidence="4 7" id="KW-0472">Membrane</keyword>
<dbReference type="PANTHER" id="PTHR23252:SF24">
    <property type="entry name" value="TRANSMEMBRANE PROTEIN 145"/>
    <property type="match status" value="1"/>
</dbReference>
<dbReference type="OrthoDB" id="45670at2759"/>
<dbReference type="PANTHER" id="PTHR23252">
    <property type="entry name" value="INTIMAL THICKNESS RECEPTOR-RELATED"/>
    <property type="match status" value="1"/>
</dbReference>
<proteinExistence type="predicted"/>
<feature type="transmembrane region" description="Helical" evidence="7">
    <location>
        <begin position="383"/>
        <end position="400"/>
    </location>
</feature>
<evidence type="ECO:0000256" key="1">
    <source>
        <dbReference type="ARBA" id="ARBA00004141"/>
    </source>
</evidence>
<accession>A0A2R5G6R7</accession>
<feature type="transmembrane region" description="Helical" evidence="7">
    <location>
        <begin position="273"/>
        <end position="300"/>
    </location>
</feature>
<dbReference type="InParanoid" id="A0A2R5G6R7"/>
<comment type="caution">
    <text evidence="11">The sequence shown here is derived from an EMBL/GenBank/DDBJ whole genome shotgun (WGS) entry which is preliminary data.</text>
</comment>
<gene>
    <name evidence="11" type="ORF">FCC1311_017072</name>
</gene>
<evidence type="ECO:0000256" key="3">
    <source>
        <dbReference type="ARBA" id="ARBA00022989"/>
    </source>
</evidence>
<feature type="transmembrane region" description="Helical" evidence="7">
    <location>
        <begin position="239"/>
        <end position="261"/>
    </location>
</feature>
<dbReference type="EMBL" id="BEYU01000012">
    <property type="protein sequence ID" value="GBG25488.1"/>
    <property type="molecule type" value="Genomic_DNA"/>
</dbReference>
<feature type="transmembrane region" description="Helical" evidence="7">
    <location>
        <begin position="312"/>
        <end position="333"/>
    </location>
</feature>
<protein>
    <submittedName>
        <fullName evidence="11">Transmembrane protein 145</fullName>
    </submittedName>
</protein>